<evidence type="ECO:0000256" key="5">
    <source>
        <dbReference type="ARBA" id="ARBA00023136"/>
    </source>
</evidence>
<keyword evidence="5 6" id="KW-0472">Membrane</keyword>
<comment type="caution">
    <text evidence="8">The sequence shown here is derived from an EMBL/GenBank/DDBJ whole genome shotgun (WGS) entry which is preliminary data.</text>
</comment>
<proteinExistence type="inferred from homology"/>
<protein>
    <submittedName>
        <fullName evidence="8">EamA-like transporter family protein</fullName>
    </submittedName>
</protein>
<feature type="transmembrane region" description="Helical" evidence="6">
    <location>
        <begin position="39"/>
        <end position="59"/>
    </location>
</feature>
<gene>
    <name evidence="8" type="ORF">BDD41_1715</name>
</gene>
<feature type="transmembrane region" description="Helical" evidence="6">
    <location>
        <begin position="126"/>
        <end position="143"/>
    </location>
</feature>
<dbReference type="GO" id="GO:0016020">
    <property type="term" value="C:membrane"/>
    <property type="evidence" value="ECO:0007669"/>
    <property type="project" value="UniProtKB-SubCell"/>
</dbReference>
<accession>A0A3D9XRW1</accession>
<evidence type="ECO:0000256" key="2">
    <source>
        <dbReference type="ARBA" id="ARBA00009853"/>
    </source>
</evidence>
<evidence type="ECO:0000256" key="3">
    <source>
        <dbReference type="ARBA" id="ARBA00022692"/>
    </source>
</evidence>
<dbReference type="SUPFAM" id="SSF103481">
    <property type="entry name" value="Multidrug resistance efflux transporter EmrE"/>
    <property type="match status" value="2"/>
</dbReference>
<dbReference type="EMBL" id="QTUJ01000001">
    <property type="protein sequence ID" value="REF73184.1"/>
    <property type="molecule type" value="Genomic_DNA"/>
</dbReference>
<feature type="transmembrane region" description="Helical" evidence="6">
    <location>
        <begin position="267"/>
        <end position="284"/>
    </location>
</feature>
<dbReference type="InterPro" id="IPR037185">
    <property type="entry name" value="EmrE-like"/>
</dbReference>
<keyword evidence="4 6" id="KW-1133">Transmembrane helix</keyword>
<feature type="transmembrane region" description="Helical" evidence="6">
    <location>
        <begin position="181"/>
        <end position="204"/>
    </location>
</feature>
<dbReference type="Pfam" id="PF00892">
    <property type="entry name" value="EamA"/>
    <property type="match status" value="2"/>
</dbReference>
<evidence type="ECO:0000256" key="4">
    <source>
        <dbReference type="ARBA" id="ARBA00022989"/>
    </source>
</evidence>
<evidence type="ECO:0000256" key="6">
    <source>
        <dbReference type="SAM" id="Phobius"/>
    </source>
</evidence>
<feature type="transmembrane region" description="Helical" evidence="6">
    <location>
        <begin position="12"/>
        <end position="33"/>
    </location>
</feature>
<feature type="domain" description="EamA" evidence="7">
    <location>
        <begin position="10"/>
        <end position="142"/>
    </location>
</feature>
<dbReference type="PANTHER" id="PTHR22911">
    <property type="entry name" value="ACYL-MALONYL CONDENSING ENZYME-RELATED"/>
    <property type="match status" value="1"/>
</dbReference>
<evidence type="ECO:0000313" key="9">
    <source>
        <dbReference type="Proteomes" id="UP000256941"/>
    </source>
</evidence>
<dbReference type="AlphaFoldDB" id="A0A3D9XRW1"/>
<organism evidence="8 9">
    <name type="scientific">Paracoccus versutus</name>
    <name type="common">Thiobacillus versutus</name>
    <dbReference type="NCBI Taxonomy" id="34007"/>
    <lineage>
        <taxon>Bacteria</taxon>
        <taxon>Pseudomonadati</taxon>
        <taxon>Pseudomonadota</taxon>
        <taxon>Alphaproteobacteria</taxon>
        <taxon>Rhodobacterales</taxon>
        <taxon>Paracoccaceae</taxon>
        <taxon>Paracoccus</taxon>
    </lineage>
</organism>
<comment type="subcellular location">
    <subcellularLocation>
        <location evidence="1">Membrane</location>
        <topology evidence="1">Multi-pass membrane protein</topology>
    </subcellularLocation>
</comment>
<feature type="transmembrane region" description="Helical" evidence="6">
    <location>
        <begin position="210"/>
        <end position="230"/>
    </location>
</feature>
<feature type="domain" description="EamA" evidence="7">
    <location>
        <begin position="157"/>
        <end position="278"/>
    </location>
</feature>
<evidence type="ECO:0000256" key="1">
    <source>
        <dbReference type="ARBA" id="ARBA00004141"/>
    </source>
</evidence>
<dbReference type="Proteomes" id="UP000256941">
    <property type="component" value="Unassembled WGS sequence"/>
</dbReference>
<feature type="transmembrane region" description="Helical" evidence="6">
    <location>
        <begin position="97"/>
        <end position="119"/>
    </location>
</feature>
<evidence type="ECO:0000313" key="8">
    <source>
        <dbReference type="EMBL" id="REF73184.1"/>
    </source>
</evidence>
<feature type="transmembrane region" description="Helical" evidence="6">
    <location>
        <begin position="242"/>
        <end position="261"/>
    </location>
</feature>
<name>A0A3D9XRW1_PARVE</name>
<dbReference type="PANTHER" id="PTHR22911:SF6">
    <property type="entry name" value="SOLUTE CARRIER FAMILY 35 MEMBER G1"/>
    <property type="match status" value="1"/>
</dbReference>
<feature type="transmembrane region" description="Helical" evidence="6">
    <location>
        <begin position="71"/>
        <end position="91"/>
    </location>
</feature>
<evidence type="ECO:0000259" key="7">
    <source>
        <dbReference type="Pfam" id="PF00892"/>
    </source>
</evidence>
<dbReference type="RefSeq" id="WP_116221312.1">
    <property type="nucleotide sequence ID" value="NZ_CP038196.1"/>
</dbReference>
<comment type="similarity">
    <text evidence="2">Belongs to the drug/metabolite transporter (DMT) superfamily. 10 TMS drug/metabolite exporter (DME) (TC 2.A.7.3) family.</text>
</comment>
<reference evidence="8 9" key="1">
    <citation type="submission" date="2018-08" db="EMBL/GenBank/DDBJ databases">
        <title>Genomic Encyclopedia of Archaeal and Bacterial Type Strains, Phase II (KMG-II): from individual species to whole genera.</title>
        <authorList>
            <person name="Goeker M."/>
        </authorList>
    </citation>
    <scope>NUCLEOTIDE SEQUENCE [LARGE SCALE GENOMIC DNA]</scope>
    <source>
        <strain evidence="8 9">DSM 17099</strain>
    </source>
</reference>
<sequence>MPTARSDDWRGAGFMLLAMAGYGLNDLMVKLVAAHLPAAMILAIRSAMAVLLLLGLLALRREIWQIRASLTGRALLRALLDTGATIGYVHALTGLSLANAAAIYQMTPIVFMLASAALLREAIPRSGWIGTALGFAGVLLVIRPDGAMLDPHALAVVVAVLCSVARDLLMRDSLMPSPICLALLSAACTSLFGLGALTTSGTAAPEPAQIALLALAATAIAVGYVFLALATATGGSGFVSPFRYSILVYATFLGMVVLGQYPDAPALLGIGLIMLGGVTVALPSSRPRP</sequence>
<dbReference type="InterPro" id="IPR000620">
    <property type="entry name" value="EamA_dom"/>
</dbReference>
<keyword evidence="3 6" id="KW-0812">Transmembrane</keyword>